<dbReference type="Proteomes" id="UP000237749">
    <property type="component" value="Unassembled WGS sequence"/>
</dbReference>
<keyword evidence="1" id="KW-0285">Flavoprotein</keyword>
<evidence type="ECO:0000313" key="5">
    <source>
        <dbReference type="Proteomes" id="UP000237749"/>
    </source>
</evidence>
<keyword evidence="2" id="KW-0288">FMN</keyword>
<dbReference type="SUPFAM" id="SSF52218">
    <property type="entry name" value="Flavoproteins"/>
    <property type="match status" value="1"/>
</dbReference>
<dbReference type="GO" id="GO:0016491">
    <property type="term" value="F:oxidoreductase activity"/>
    <property type="evidence" value="ECO:0007669"/>
    <property type="project" value="InterPro"/>
</dbReference>
<evidence type="ECO:0000313" key="4">
    <source>
        <dbReference type="EMBL" id="PPK74689.1"/>
    </source>
</evidence>
<proteinExistence type="predicted"/>
<dbReference type="RefSeq" id="WP_104439830.1">
    <property type="nucleotide sequence ID" value="NZ_PTJA01000023.1"/>
</dbReference>
<dbReference type="AlphaFoldDB" id="A0A2S6HB20"/>
<comment type="caution">
    <text evidence="4">The sequence shown here is derived from an EMBL/GenBank/DDBJ whole genome shotgun (WGS) entry which is preliminary data.</text>
</comment>
<evidence type="ECO:0000256" key="1">
    <source>
        <dbReference type="ARBA" id="ARBA00022630"/>
    </source>
</evidence>
<protein>
    <submittedName>
        <fullName evidence="4">NADPH-dependent FMN reductase</fullName>
    </submittedName>
</protein>
<name>A0A2S6HB20_9FIRM</name>
<dbReference type="InterPro" id="IPR051796">
    <property type="entry name" value="ISF_SsuE-like"/>
</dbReference>
<dbReference type="InterPro" id="IPR029039">
    <property type="entry name" value="Flavoprotein-like_sf"/>
</dbReference>
<organism evidence="4 5">
    <name type="scientific">Lacrimispora xylanisolvens</name>
    <dbReference type="NCBI Taxonomy" id="384636"/>
    <lineage>
        <taxon>Bacteria</taxon>
        <taxon>Bacillati</taxon>
        <taxon>Bacillota</taxon>
        <taxon>Clostridia</taxon>
        <taxon>Lachnospirales</taxon>
        <taxon>Lachnospiraceae</taxon>
        <taxon>Lacrimispora</taxon>
    </lineage>
</organism>
<dbReference type="EMBL" id="PTJA01000023">
    <property type="protein sequence ID" value="PPK74689.1"/>
    <property type="molecule type" value="Genomic_DNA"/>
</dbReference>
<reference evidence="4 5" key="1">
    <citation type="submission" date="2018-02" db="EMBL/GenBank/DDBJ databases">
        <title>Genomic Encyclopedia of Archaeal and Bacterial Type Strains, Phase II (KMG-II): from individual species to whole genera.</title>
        <authorList>
            <person name="Goeker M."/>
        </authorList>
    </citation>
    <scope>NUCLEOTIDE SEQUENCE [LARGE SCALE GENOMIC DNA]</scope>
    <source>
        <strain evidence="4 5">DSM 3808</strain>
    </source>
</reference>
<dbReference type="Pfam" id="PF03358">
    <property type="entry name" value="FMN_red"/>
    <property type="match status" value="1"/>
</dbReference>
<dbReference type="InterPro" id="IPR005025">
    <property type="entry name" value="FMN_Rdtase-like_dom"/>
</dbReference>
<sequence length="180" mass="19590">MSKRIVVINGSPRKNGNTDLLIDAFIQGAESGGNSVTKFNVGRMKITGCTDCKYCFTHLGECAIKDNMQEIYHALYNADMLVLASPVYWHGMTGQIKSVIDRMNVGTAKPMPITAAALLSVYGDTDTEAVEPTISHYKAIIKYMGWMDFGIVTQSEVMEKGDIKGLSSLAAARDLGKSIQ</sequence>
<dbReference type="Gene3D" id="3.40.50.360">
    <property type="match status" value="1"/>
</dbReference>
<evidence type="ECO:0000259" key="3">
    <source>
        <dbReference type="Pfam" id="PF03358"/>
    </source>
</evidence>
<gene>
    <name evidence="4" type="ORF">BXY41_1234</name>
</gene>
<dbReference type="OrthoDB" id="9805976at2"/>
<evidence type="ECO:0000256" key="2">
    <source>
        <dbReference type="ARBA" id="ARBA00022643"/>
    </source>
</evidence>
<dbReference type="PANTHER" id="PTHR43278">
    <property type="entry name" value="NAD(P)H-DEPENDENT FMN-CONTAINING OXIDOREDUCTASE YWQN-RELATED"/>
    <property type="match status" value="1"/>
</dbReference>
<dbReference type="PANTHER" id="PTHR43278:SF2">
    <property type="entry name" value="IRON-SULFUR FLAVOPROTEIN"/>
    <property type="match status" value="1"/>
</dbReference>
<keyword evidence="5" id="KW-1185">Reference proteome</keyword>
<accession>A0A2S6HB20</accession>
<feature type="domain" description="NADPH-dependent FMN reductase-like" evidence="3">
    <location>
        <begin position="4"/>
        <end position="124"/>
    </location>
</feature>